<sequence length="160" mass="17693">MSGSISRSVEARPFRPSSLSVEQPLTLAPRYWVPLGTTALGGLLCLGNLWAGGTVELLGMVLLLQSVRLRIVFSAGALELRRGETTLRSFPYPDWKDWKLFWPGVPVLFYFREAKGIHFVPMLFSADQLMAQLDARVPPLERSQEASTTAVATTPEELSS</sequence>
<protein>
    <submittedName>
        <fullName evidence="2">DUF3119 family protein</fullName>
    </submittedName>
</protein>
<dbReference type="PANTHER" id="PTHR35550:SF2">
    <property type="entry name" value="OS05G0401200 PROTEIN"/>
    <property type="match status" value="1"/>
</dbReference>
<reference evidence="2 3" key="1">
    <citation type="journal article" date="2019" name="mSystems">
        <title>Life at home and on the roam: Genomic adaptions reflect the dual lifestyle of an intracellular, facultative symbiont.</title>
        <authorList>
            <person name="Burgsdorf I."/>
        </authorList>
    </citation>
    <scope>NUCLEOTIDE SEQUENCE [LARGE SCALE GENOMIC DNA]</scope>
    <source>
        <strain evidence="2">277cV</strain>
    </source>
</reference>
<name>A0A524RP22_9CHRO</name>
<dbReference type="EMBL" id="SRMO01000054">
    <property type="protein sequence ID" value="TGG93080.1"/>
    <property type="molecule type" value="Genomic_DNA"/>
</dbReference>
<comment type="caution">
    <text evidence="2">The sequence shown here is derived from an EMBL/GenBank/DDBJ whole genome shotgun (WGS) entry which is preliminary data.</text>
</comment>
<evidence type="ECO:0000256" key="1">
    <source>
        <dbReference type="SAM" id="MobiDB-lite"/>
    </source>
</evidence>
<dbReference type="Proteomes" id="UP000317990">
    <property type="component" value="Unassembled WGS sequence"/>
</dbReference>
<dbReference type="AlphaFoldDB" id="A0A524RP22"/>
<evidence type="ECO:0000313" key="2">
    <source>
        <dbReference type="EMBL" id="TGG93080.1"/>
    </source>
</evidence>
<dbReference type="Pfam" id="PF11317">
    <property type="entry name" value="DUF3119"/>
    <property type="match status" value="1"/>
</dbReference>
<accession>A0A524RP22</accession>
<dbReference type="PANTHER" id="PTHR35550">
    <property type="match status" value="1"/>
</dbReference>
<organism evidence="2 3">
    <name type="scientific">Aphanocapsa feldmannii 277cV</name>
    <dbReference type="NCBI Taxonomy" id="2507553"/>
    <lineage>
        <taxon>Bacteria</taxon>
        <taxon>Bacillati</taxon>
        <taxon>Cyanobacteriota</taxon>
        <taxon>Cyanophyceae</taxon>
        <taxon>Oscillatoriophycideae</taxon>
        <taxon>Chroococcales</taxon>
        <taxon>Microcystaceae</taxon>
        <taxon>Aphanocapsa</taxon>
    </lineage>
</organism>
<feature type="compositionally biased region" description="Polar residues" evidence="1">
    <location>
        <begin position="145"/>
        <end position="160"/>
    </location>
</feature>
<proteinExistence type="predicted"/>
<gene>
    <name evidence="2" type="ORF">ERJ67_04820</name>
</gene>
<evidence type="ECO:0000313" key="3">
    <source>
        <dbReference type="Proteomes" id="UP000317990"/>
    </source>
</evidence>
<feature type="region of interest" description="Disordered" evidence="1">
    <location>
        <begin position="140"/>
        <end position="160"/>
    </location>
</feature>
<dbReference type="InterPro" id="IPR021467">
    <property type="entry name" value="DUF3119"/>
</dbReference>